<accession>S9W788</accession>
<organism evidence="1 2">
    <name type="scientific">Strigomonas culicis</name>
    <dbReference type="NCBI Taxonomy" id="28005"/>
    <lineage>
        <taxon>Eukaryota</taxon>
        <taxon>Discoba</taxon>
        <taxon>Euglenozoa</taxon>
        <taxon>Kinetoplastea</taxon>
        <taxon>Metakinetoplastina</taxon>
        <taxon>Trypanosomatida</taxon>
        <taxon>Trypanosomatidae</taxon>
        <taxon>Strigomonadinae</taxon>
        <taxon>Strigomonas</taxon>
    </lineage>
</organism>
<protein>
    <submittedName>
        <fullName evidence="1">Uncharacterized protein</fullName>
    </submittedName>
</protein>
<reference evidence="1 2" key="1">
    <citation type="journal article" date="2013" name="PLoS ONE">
        <title>Predicting the Proteins of Angomonas deanei, Strigomonas culicis and Their Respective Endosymbionts Reveals New Aspects of the Trypanosomatidae Family.</title>
        <authorList>
            <person name="Motta M.C."/>
            <person name="Martins A.C."/>
            <person name="de Souza S.S."/>
            <person name="Catta-Preta C.M."/>
            <person name="Silva R."/>
            <person name="Klein C.C."/>
            <person name="de Almeida L.G."/>
            <person name="de Lima Cunha O."/>
            <person name="Ciapina L.P."/>
            <person name="Brocchi M."/>
            <person name="Colabardini A.C."/>
            <person name="de Araujo Lima B."/>
            <person name="Machado C.R."/>
            <person name="de Almeida Soares C.M."/>
            <person name="Probst C.M."/>
            <person name="de Menezes C.B."/>
            <person name="Thompson C.E."/>
            <person name="Bartholomeu D.C."/>
            <person name="Gradia D.F."/>
            <person name="Pavoni D.P."/>
            <person name="Grisard E.C."/>
            <person name="Fantinatti-Garboggini F."/>
            <person name="Marchini F.K."/>
            <person name="Rodrigues-Luiz G.F."/>
            <person name="Wagner G."/>
            <person name="Goldman G.H."/>
            <person name="Fietto J.L."/>
            <person name="Elias M.C."/>
            <person name="Goldman M.H."/>
            <person name="Sagot M.F."/>
            <person name="Pereira M."/>
            <person name="Stoco P.H."/>
            <person name="de Mendonca-Neto R.P."/>
            <person name="Teixeira S.M."/>
            <person name="Maciel T.E."/>
            <person name="de Oliveira Mendes T.A."/>
            <person name="Urmenyi T.P."/>
            <person name="de Souza W."/>
            <person name="Schenkman S."/>
            <person name="de Vasconcelos A.T."/>
        </authorList>
    </citation>
    <scope>NUCLEOTIDE SEQUENCE [LARGE SCALE GENOMIC DNA]</scope>
</reference>
<name>S9W788_9TRYP</name>
<dbReference type="OrthoDB" id="271240at2759"/>
<dbReference type="Proteomes" id="UP000015354">
    <property type="component" value="Unassembled WGS sequence"/>
</dbReference>
<sequence length="148" mass="16698">MEDYEDFIEQRLKGDFLQVLRSRWAALLPSLVKVTQQLQLDTLEGSTDTIEEKFALAHTILDDEYTIYTTGITLALSKGDDCPPHFELLLRSLLTNLSMKESVLADWRAHLSSVSPDTLRVYSHSLLASSEGVRSQVERCLLLCKPSV</sequence>
<dbReference type="AlphaFoldDB" id="S9W788"/>
<evidence type="ECO:0000313" key="2">
    <source>
        <dbReference type="Proteomes" id="UP000015354"/>
    </source>
</evidence>
<evidence type="ECO:0000313" key="1">
    <source>
        <dbReference type="EMBL" id="EPY31850.1"/>
    </source>
</evidence>
<keyword evidence="2" id="KW-1185">Reference proteome</keyword>
<gene>
    <name evidence="1" type="ORF">STCU_03175</name>
</gene>
<comment type="caution">
    <text evidence="1">The sequence shown here is derived from an EMBL/GenBank/DDBJ whole genome shotgun (WGS) entry which is preliminary data.</text>
</comment>
<dbReference type="EMBL" id="ATMH01003175">
    <property type="protein sequence ID" value="EPY31850.1"/>
    <property type="molecule type" value="Genomic_DNA"/>
</dbReference>
<proteinExistence type="predicted"/>